<dbReference type="InterPro" id="IPR036047">
    <property type="entry name" value="F-box-like_dom_sf"/>
</dbReference>
<dbReference type="Pfam" id="PF00646">
    <property type="entry name" value="F-box"/>
    <property type="match status" value="1"/>
</dbReference>
<evidence type="ECO:0000259" key="1">
    <source>
        <dbReference type="PROSITE" id="PS50181"/>
    </source>
</evidence>
<dbReference type="SUPFAM" id="SSF81383">
    <property type="entry name" value="F-box domain"/>
    <property type="match status" value="1"/>
</dbReference>
<comment type="caution">
    <text evidence="2">The sequence shown here is derived from an EMBL/GenBank/DDBJ whole genome shotgun (WGS) entry which is preliminary data.</text>
</comment>
<evidence type="ECO:0000313" key="3">
    <source>
        <dbReference type="Proteomes" id="UP001064489"/>
    </source>
</evidence>
<dbReference type="PANTHER" id="PTHR31639:SF195">
    <property type="entry name" value="F-BOX DOMAIN-CONTAINING PROTEIN"/>
    <property type="match status" value="1"/>
</dbReference>
<dbReference type="InterPro" id="IPR001810">
    <property type="entry name" value="F-box_dom"/>
</dbReference>
<accession>A0AAD5J4W1</accession>
<protein>
    <recommendedName>
        <fullName evidence="1">F-box domain-containing protein</fullName>
    </recommendedName>
</protein>
<dbReference type="Gene3D" id="1.20.1280.50">
    <property type="match status" value="1"/>
</dbReference>
<dbReference type="CDD" id="cd09917">
    <property type="entry name" value="F-box_SF"/>
    <property type="match status" value="1"/>
</dbReference>
<evidence type="ECO:0000313" key="2">
    <source>
        <dbReference type="EMBL" id="KAI9186224.1"/>
    </source>
</evidence>
<reference evidence="2" key="2">
    <citation type="submission" date="2023-02" db="EMBL/GenBank/DDBJ databases">
        <authorList>
            <person name="Swenson N.G."/>
            <person name="Wegrzyn J.L."/>
            <person name="Mcevoy S.L."/>
        </authorList>
    </citation>
    <scope>NUCLEOTIDE SEQUENCE</scope>
    <source>
        <strain evidence="2">91603</strain>
        <tissue evidence="2">Leaf</tissue>
    </source>
</reference>
<dbReference type="AlphaFoldDB" id="A0AAD5J4W1"/>
<organism evidence="2 3">
    <name type="scientific">Acer negundo</name>
    <name type="common">Box elder</name>
    <dbReference type="NCBI Taxonomy" id="4023"/>
    <lineage>
        <taxon>Eukaryota</taxon>
        <taxon>Viridiplantae</taxon>
        <taxon>Streptophyta</taxon>
        <taxon>Embryophyta</taxon>
        <taxon>Tracheophyta</taxon>
        <taxon>Spermatophyta</taxon>
        <taxon>Magnoliopsida</taxon>
        <taxon>eudicotyledons</taxon>
        <taxon>Gunneridae</taxon>
        <taxon>Pentapetalae</taxon>
        <taxon>rosids</taxon>
        <taxon>malvids</taxon>
        <taxon>Sapindales</taxon>
        <taxon>Sapindaceae</taxon>
        <taxon>Hippocastanoideae</taxon>
        <taxon>Acereae</taxon>
        <taxon>Acer</taxon>
    </lineage>
</organism>
<gene>
    <name evidence="2" type="ORF">LWI28_015043</name>
</gene>
<reference evidence="2" key="1">
    <citation type="journal article" date="2022" name="Plant J.">
        <title>Strategies of tolerance reflected in two North American maple genomes.</title>
        <authorList>
            <person name="McEvoy S.L."/>
            <person name="Sezen U.U."/>
            <person name="Trouern-Trend A."/>
            <person name="McMahon S.M."/>
            <person name="Schaberg P.G."/>
            <person name="Yang J."/>
            <person name="Wegrzyn J.L."/>
            <person name="Swenson N.G."/>
        </authorList>
    </citation>
    <scope>NUCLEOTIDE SEQUENCE</scope>
    <source>
        <strain evidence="2">91603</strain>
    </source>
</reference>
<name>A0AAD5J4W1_ACENE</name>
<dbReference type="Proteomes" id="UP001064489">
    <property type="component" value="Chromosome 3"/>
</dbReference>
<dbReference type="PROSITE" id="PS50181">
    <property type="entry name" value="FBOX"/>
    <property type="match status" value="1"/>
</dbReference>
<keyword evidence="3" id="KW-1185">Reference proteome</keyword>
<dbReference type="SMART" id="SM00256">
    <property type="entry name" value="FBOX"/>
    <property type="match status" value="1"/>
</dbReference>
<dbReference type="EMBL" id="JAJSOW010000100">
    <property type="protein sequence ID" value="KAI9186224.1"/>
    <property type="molecule type" value="Genomic_DNA"/>
</dbReference>
<proteinExistence type="predicted"/>
<sequence>MAFTLTNTKIPLSGDDGDDDGDKLSSLPQHLIRHIISFLETIDVIRAGSVCRKWRYFWVEMPYLNLNVDTVWSHPELRWPMETVNGKFKDFVNWRKVQRLDLKLLSETPMELPRCIVNCESLVDLKIYFDIYCVLKLPEFPGFTVLKSLNLCKVEFSDSVVLANGRANIIGEPVAHEPPPSRRRTSDARTNDVLHEPRHRWFVKVAR</sequence>
<feature type="domain" description="F-box" evidence="1">
    <location>
        <begin position="21"/>
        <end position="75"/>
    </location>
</feature>
<dbReference type="PANTHER" id="PTHR31639">
    <property type="entry name" value="F-BOX PROTEIN-LIKE"/>
    <property type="match status" value="1"/>
</dbReference>